<dbReference type="OrthoDB" id="781635at2759"/>
<evidence type="ECO:0000313" key="3">
    <source>
        <dbReference type="Proteomes" id="UP000027138"/>
    </source>
</evidence>
<dbReference type="PANTHER" id="PTHR46354:SF13">
    <property type="entry name" value="PROTEIN DOG1-LIKE 4"/>
    <property type="match status" value="1"/>
</dbReference>
<dbReference type="GO" id="GO:0006351">
    <property type="term" value="P:DNA-templated transcription"/>
    <property type="evidence" value="ECO:0007669"/>
    <property type="project" value="InterPro"/>
</dbReference>
<dbReference type="KEGG" id="jcu:105646576"/>
<dbReference type="Pfam" id="PF14144">
    <property type="entry name" value="DOG1"/>
    <property type="match status" value="1"/>
</dbReference>
<dbReference type="InterPro" id="IPR025422">
    <property type="entry name" value="TGA_domain"/>
</dbReference>
<gene>
    <name evidence="2" type="ORF">JCGZ_24997</name>
</gene>
<accession>A0A067JNP4</accession>
<dbReference type="PROSITE" id="PS51806">
    <property type="entry name" value="DOG1"/>
    <property type="match status" value="1"/>
</dbReference>
<protein>
    <recommendedName>
        <fullName evidence="1">DOG1 domain-containing protein</fullName>
    </recommendedName>
</protein>
<dbReference type="Proteomes" id="UP000027138">
    <property type="component" value="Unassembled WGS sequence"/>
</dbReference>
<dbReference type="EMBL" id="KK915111">
    <property type="protein sequence ID" value="KDP24433.1"/>
    <property type="molecule type" value="Genomic_DNA"/>
</dbReference>
<feature type="domain" description="DOG1" evidence="1">
    <location>
        <begin position="14"/>
        <end position="230"/>
    </location>
</feature>
<dbReference type="STRING" id="180498.A0A067JNP4"/>
<dbReference type="GO" id="GO:0043565">
    <property type="term" value="F:sequence-specific DNA binding"/>
    <property type="evidence" value="ECO:0007669"/>
    <property type="project" value="InterPro"/>
</dbReference>
<dbReference type="PANTHER" id="PTHR46354">
    <property type="entry name" value="DOG1 DOMAIN-CONTAINING PROTEIN"/>
    <property type="match status" value="1"/>
</dbReference>
<sequence length="232" mass="26758">MPHGSGKGRGDANAGSFEEFFEGWLVRQEHYLDELLSVEQHYHESRDEDLKDLIARVLSHYEQYYEEKSRMAQRNVFLVFSPPWFTPFQRTLLWIAGFKPALTFQIVNGSVNDLSEDQSQRMSRLNEETTASERILTDELARIHESVASPPLLDLARRQGRGRWEEDEVSYKSTIGSAMESLVATADLLRTNTVTKVVEILNPVQNVKFLSAATQLHLRIRNLGLQRQRHRC</sequence>
<evidence type="ECO:0000259" key="1">
    <source>
        <dbReference type="PROSITE" id="PS51806"/>
    </source>
</evidence>
<evidence type="ECO:0000313" key="2">
    <source>
        <dbReference type="EMBL" id="KDP24433.1"/>
    </source>
</evidence>
<keyword evidence="3" id="KW-1185">Reference proteome</keyword>
<organism evidence="2 3">
    <name type="scientific">Jatropha curcas</name>
    <name type="common">Barbados nut</name>
    <dbReference type="NCBI Taxonomy" id="180498"/>
    <lineage>
        <taxon>Eukaryota</taxon>
        <taxon>Viridiplantae</taxon>
        <taxon>Streptophyta</taxon>
        <taxon>Embryophyta</taxon>
        <taxon>Tracheophyta</taxon>
        <taxon>Spermatophyta</taxon>
        <taxon>Magnoliopsida</taxon>
        <taxon>eudicotyledons</taxon>
        <taxon>Gunneridae</taxon>
        <taxon>Pentapetalae</taxon>
        <taxon>rosids</taxon>
        <taxon>fabids</taxon>
        <taxon>Malpighiales</taxon>
        <taxon>Euphorbiaceae</taxon>
        <taxon>Crotonoideae</taxon>
        <taxon>Jatropheae</taxon>
        <taxon>Jatropha</taxon>
    </lineage>
</organism>
<proteinExistence type="predicted"/>
<name>A0A067JNP4_JATCU</name>
<dbReference type="InterPro" id="IPR051886">
    <property type="entry name" value="Seed_Dev/Stress_Resp_Reg"/>
</dbReference>
<reference evidence="2 3" key="1">
    <citation type="journal article" date="2014" name="PLoS ONE">
        <title>Global Analysis of Gene Expression Profiles in Physic Nut (Jatropha curcas L.) Seedlings Exposed to Salt Stress.</title>
        <authorList>
            <person name="Zhang L."/>
            <person name="Zhang C."/>
            <person name="Wu P."/>
            <person name="Chen Y."/>
            <person name="Li M."/>
            <person name="Jiang H."/>
            <person name="Wu G."/>
        </authorList>
    </citation>
    <scope>NUCLEOTIDE SEQUENCE [LARGE SCALE GENOMIC DNA]</scope>
    <source>
        <strain evidence="3">cv. GZQX0401</strain>
        <tissue evidence="2">Young leaves</tissue>
    </source>
</reference>
<dbReference type="AlphaFoldDB" id="A0A067JNP4"/>